<dbReference type="PROSITE" id="PS50110">
    <property type="entry name" value="RESPONSE_REGULATORY"/>
    <property type="match status" value="1"/>
</dbReference>
<gene>
    <name evidence="4" type="ORF">OM076_32790</name>
</gene>
<keyword evidence="5" id="KW-1185">Reference proteome</keyword>
<keyword evidence="1 2" id="KW-0597">Phosphoprotein</keyword>
<evidence type="ECO:0000313" key="4">
    <source>
        <dbReference type="EMBL" id="MDA0165093.1"/>
    </source>
</evidence>
<dbReference type="SMART" id="SM00448">
    <property type="entry name" value="REC"/>
    <property type="match status" value="1"/>
</dbReference>
<sequence length="127" mass="13588">MDASVRPRRTRVLIAEDDDSLRALMRLTIDVGGLDIDEVPDGNTALATARATPPDLVLVDWMMPGLSGLDLCRALRADPATAGATIVMVTARVLPEDREAAFAAGVDHYVGKPFSPDALLDTVRYAL</sequence>
<feature type="domain" description="Response regulatory" evidence="3">
    <location>
        <begin position="11"/>
        <end position="127"/>
    </location>
</feature>
<protein>
    <submittedName>
        <fullName evidence="4">Response regulator</fullName>
    </submittedName>
</protein>
<dbReference type="GO" id="GO:0000160">
    <property type="term" value="P:phosphorelay signal transduction system"/>
    <property type="evidence" value="ECO:0007669"/>
    <property type="project" value="InterPro"/>
</dbReference>
<evidence type="ECO:0000313" key="5">
    <source>
        <dbReference type="Proteomes" id="UP001149140"/>
    </source>
</evidence>
<dbReference type="Pfam" id="PF00072">
    <property type="entry name" value="Response_reg"/>
    <property type="match status" value="1"/>
</dbReference>
<reference evidence="4" key="1">
    <citation type="submission" date="2022-10" db="EMBL/GenBank/DDBJ databases">
        <title>The WGS of Solirubrobacter ginsenosidimutans DSM 21036.</title>
        <authorList>
            <person name="Jiang Z."/>
        </authorList>
    </citation>
    <scope>NUCLEOTIDE SEQUENCE</scope>
    <source>
        <strain evidence="4">DSM 21036</strain>
    </source>
</reference>
<comment type="caution">
    <text evidence="4">The sequence shown here is derived from an EMBL/GenBank/DDBJ whole genome shotgun (WGS) entry which is preliminary data.</text>
</comment>
<dbReference type="AlphaFoldDB" id="A0A9X3N120"/>
<dbReference type="Gene3D" id="3.40.50.2300">
    <property type="match status" value="1"/>
</dbReference>
<evidence type="ECO:0000256" key="2">
    <source>
        <dbReference type="PROSITE-ProRule" id="PRU00169"/>
    </source>
</evidence>
<evidence type="ECO:0000256" key="1">
    <source>
        <dbReference type="ARBA" id="ARBA00022553"/>
    </source>
</evidence>
<dbReference type="InterPro" id="IPR011006">
    <property type="entry name" value="CheY-like_superfamily"/>
</dbReference>
<dbReference type="Proteomes" id="UP001149140">
    <property type="component" value="Unassembled WGS sequence"/>
</dbReference>
<name>A0A9X3N120_9ACTN</name>
<evidence type="ECO:0000259" key="3">
    <source>
        <dbReference type="PROSITE" id="PS50110"/>
    </source>
</evidence>
<dbReference type="InterPro" id="IPR050595">
    <property type="entry name" value="Bact_response_regulator"/>
</dbReference>
<dbReference type="InterPro" id="IPR001789">
    <property type="entry name" value="Sig_transdc_resp-reg_receiver"/>
</dbReference>
<feature type="modified residue" description="4-aspartylphosphate" evidence="2">
    <location>
        <position position="60"/>
    </location>
</feature>
<organism evidence="4 5">
    <name type="scientific">Solirubrobacter ginsenosidimutans</name>
    <dbReference type="NCBI Taxonomy" id="490573"/>
    <lineage>
        <taxon>Bacteria</taxon>
        <taxon>Bacillati</taxon>
        <taxon>Actinomycetota</taxon>
        <taxon>Thermoleophilia</taxon>
        <taxon>Solirubrobacterales</taxon>
        <taxon>Solirubrobacteraceae</taxon>
        <taxon>Solirubrobacter</taxon>
    </lineage>
</organism>
<dbReference type="PANTHER" id="PTHR44591:SF3">
    <property type="entry name" value="RESPONSE REGULATORY DOMAIN-CONTAINING PROTEIN"/>
    <property type="match status" value="1"/>
</dbReference>
<dbReference type="RefSeq" id="WP_270044349.1">
    <property type="nucleotide sequence ID" value="NZ_JAPDOD010000041.1"/>
</dbReference>
<dbReference type="PANTHER" id="PTHR44591">
    <property type="entry name" value="STRESS RESPONSE REGULATOR PROTEIN 1"/>
    <property type="match status" value="1"/>
</dbReference>
<dbReference type="CDD" id="cd17546">
    <property type="entry name" value="REC_hyHK_CKI1_RcsC-like"/>
    <property type="match status" value="1"/>
</dbReference>
<proteinExistence type="predicted"/>
<accession>A0A9X3N120</accession>
<dbReference type="SUPFAM" id="SSF52172">
    <property type="entry name" value="CheY-like"/>
    <property type="match status" value="1"/>
</dbReference>
<dbReference type="EMBL" id="JAPDOD010000041">
    <property type="protein sequence ID" value="MDA0165093.1"/>
    <property type="molecule type" value="Genomic_DNA"/>
</dbReference>